<proteinExistence type="inferred from homology"/>
<dbReference type="AlphaFoldDB" id="A0A7J6HX18"/>
<evidence type="ECO:0000313" key="2">
    <source>
        <dbReference type="EMBL" id="KAF4379406.1"/>
    </source>
</evidence>
<dbReference type="Pfam" id="PF02519">
    <property type="entry name" value="Auxin_inducible"/>
    <property type="match status" value="1"/>
</dbReference>
<dbReference type="GO" id="GO:0009733">
    <property type="term" value="P:response to auxin"/>
    <property type="evidence" value="ECO:0007669"/>
    <property type="project" value="InterPro"/>
</dbReference>
<dbReference type="PANTHER" id="PTHR35296:SF8">
    <property type="entry name" value="SMALL AUXIN-UP RNA-RELATED"/>
    <property type="match status" value="1"/>
</dbReference>
<dbReference type="EMBL" id="JAATIQ010000129">
    <property type="protein sequence ID" value="KAF4379406.1"/>
    <property type="molecule type" value="Genomic_DNA"/>
</dbReference>
<comment type="similarity">
    <text evidence="1">Belongs to the ARG7 family.</text>
</comment>
<dbReference type="PANTHER" id="PTHR35296">
    <property type="entry name" value="EXPRESSED PROTEIN"/>
    <property type="match status" value="1"/>
</dbReference>
<evidence type="ECO:0000313" key="4">
    <source>
        <dbReference type="Proteomes" id="UP000583929"/>
    </source>
</evidence>
<protein>
    <submittedName>
        <fullName evidence="3">Uncharacterized protein</fullName>
    </submittedName>
</protein>
<name>A0A7J6HX18_CANSA</name>
<reference evidence="3 4" key="1">
    <citation type="journal article" date="2020" name="bioRxiv">
        <title>Sequence and annotation of 42 cannabis genomes reveals extensive copy number variation in cannabinoid synthesis and pathogen resistance genes.</title>
        <authorList>
            <person name="Mckernan K.J."/>
            <person name="Helbert Y."/>
            <person name="Kane L.T."/>
            <person name="Ebling H."/>
            <person name="Zhang L."/>
            <person name="Liu B."/>
            <person name="Eaton Z."/>
            <person name="Mclaughlin S."/>
            <person name="Kingan S."/>
            <person name="Baybayan P."/>
            <person name="Concepcion G."/>
            <person name="Jordan M."/>
            <person name="Riva A."/>
            <person name="Barbazuk W."/>
            <person name="Harkins T."/>
        </authorList>
    </citation>
    <scope>NUCLEOTIDE SEQUENCE [LARGE SCALE GENOMIC DNA]</scope>
    <source>
        <strain evidence="4">cv. Jamaican Lion 4</strain>
        <strain evidence="3">Father</strain>
        <tissue evidence="3">Leaf</tissue>
    </source>
</reference>
<comment type="caution">
    <text evidence="3">The sequence shown here is derived from an EMBL/GenBank/DDBJ whole genome shotgun (WGS) entry which is preliminary data.</text>
</comment>
<evidence type="ECO:0000313" key="3">
    <source>
        <dbReference type="EMBL" id="KAF4399379.1"/>
    </source>
</evidence>
<keyword evidence="4" id="KW-1185">Reference proteome</keyword>
<sequence length="139" mass="15548">MAKVGKLGGKLKSAIKRWPSLTKFSRMSSNGSISSPYHPHHNNDHDHNQISNDVVNNDQLHAVYVGKSRRRYLVSSEVVEHPLFQELVDKSAAASVYCEDATGISVACEVVLFEHLLWMLDNAEAQLGSMDELVEFYTC</sequence>
<gene>
    <name evidence="3" type="ORF">G4B88_022462</name>
    <name evidence="2" type="ORF">G4B88_024854</name>
</gene>
<organism evidence="3 4">
    <name type="scientific">Cannabis sativa</name>
    <name type="common">Hemp</name>
    <name type="synonym">Marijuana</name>
    <dbReference type="NCBI Taxonomy" id="3483"/>
    <lineage>
        <taxon>Eukaryota</taxon>
        <taxon>Viridiplantae</taxon>
        <taxon>Streptophyta</taxon>
        <taxon>Embryophyta</taxon>
        <taxon>Tracheophyta</taxon>
        <taxon>Spermatophyta</taxon>
        <taxon>Magnoliopsida</taxon>
        <taxon>eudicotyledons</taxon>
        <taxon>Gunneridae</taxon>
        <taxon>Pentapetalae</taxon>
        <taxon>rosids</taxon>
        <taxon>fabids</taxon>
        <taxon>Rosales</taxon>
        <taxon>Cannabaceae</taxon>
        <taxon>Cannabis</taxon>
    </lineage>
</organism>
<accession>A0A7J6HX18</accession>
<dbReference type="InterPro" id="IPR003676">
    <property type="entry name" value="SAUR_fam"/>
</dbReference>
<dbReference type="Proteomes" id="UP000583929">
    <property type="component" value="Unassembled WGS sequence"/>
</dbReference>
<dbReference type="OrthoDB" id="1924524at2759"/>
<dbReference type="EMBL" id="JAATIQ010000021">
    <property type="protein sequence ID" value="KAF4399379.1"/>
    <property type="molecule type" value="Genomic_DNA"/>
</dbReference>
<evidence type="ECO:0000256" key="1">
    <source>
        <dbReference type="ARBA" id="ARBA00006974"/>
    </source>
</evidence>